<dbReference type="GO" id="GO:0009897">
    <property type="term" value="C:external side of plasma membrane"/>
    <property type="evidence" value="ECO:0007669"/>
    <property type="project" value="TreeGrafter"/>
</dbReference>
<accession>A0A6P7JNC7</accession>
<protein>
    <submittedName>
        <fullName evidence="11">Cytokine receptor common subunit gamma-like</fullName>
    </submittedName>
</protein>
<evidence type="ECO:0000256" key="6">
    <source>
        <dbReference type="ARBA" id="ARBA00023170"/>
    </source>
</evidence>
<dbReference type="Proteomes" id="UP000515145">
    <property type="component" value="Chromosome 14"/>
</dbReference>
<gene>
    <name evidence="11" type="primary">LOC114446717</name>
</gene>
<dbReference type="InParanoid" id="A0A6P7JNC7"/>
<dbReference type="InterPro" id="IPR036116">
    <property type="entry name" value="FN3_sf"/>
</dbReference>
<dbReference type="RefSeq" id="XP_028278293.1">
    <property type="nucleotide sequence ID" value="XM_028422492.1"/>
</dbReference>
<name>A0A6P7JNC7_9TELE</name>
<evidence type="ECO:0000313" key="11">
    <source>
        <dbReference type="RefSeq" id="XP_028278293.1"/>
    </source>
</evidence>
<evidence type="ECO:0000256" key="8">
    <source>
        <dbReference type="SAM" id="Phobius"/>
    </source>
</evidence>
<proteinExistence type="predicted"/>
<dbReference type="GO" id="GO:0004896">
    <property type="term" value="F:cytokine receptor activity"/>
    <property type="evidence" value="ECO:0007669"/>
    <property type="project" value="TreeGrafter"/>
</dbReference>
<keyword evidence="5 8" id="KW-0472">Membrane</keyword>
<evidence type="ECO:0000259" key="9">
    <source>
        <dbReference type="Pfam" id="PF21604"/>
    </source>
</evidence>
<dbReference type="GeneID" id="114446717"/>
<keyword evidence="3" id="KW-0732">Signal</keyword>
<evidence type="ECO:0000256" key="1">
    <source>
        <dbReference type="ARBA" id="ARBA00004167"/>
    </source>
</evidence>
<dbReference type="InterPro" id="IPR048651">
    <property type="entry name" value="CRLF2-like_D1"/>
</dbReference>
<dbReference type="FunCoup" id="A0A6P7JNC7">
    <property type="interactions" value="1396"/>
</dbReference>
<organism evidence="10 11">
    <name type="scientific">Parambassis ranga</name>
    <name type="common">Indian glassy fish</name>
    <dbReference type="NCBI Taxonomy" id="210632"/>
    <lineage>
        <taxon>Eukaryota</taxon>
        <taxon>Metazoa</taxon>
        <taxon>Chordata</taxon>
        <taxon>Craniata</taxon>
        <taxon>Vertebrata</taxon>
        <taxon>Euteleostomi</taxon>
        <taxon>Actinopterygii</taxon>
        <taxon>Neopterygii</taxon>
        <taxon>Teleostei</taxon>
        <taxon>Neoteleostei</taxon>
        <taxon>Acanthomorphata</taxon>
        <taxon>Ovalentaria</taxon>
        <taxon>Ambassidae</taxon>
        <taxon>Parambassis</taxon>
    </lineage>
</organism>
<feature type="region of interest" description="Disordered" evidence="7">
    <location>
        <begin position="369"/>
        <end position="409"/>
    </location>
</feature>
<feature type="compositionally biased region" description="Low complexity" evidence="7">
    <location>
        <begin position="369"/>
        <end position="384"/>
    </location>
</feature>
<dbReference type="AlphaFoldDB" id="A0A6P7JNC7"/>
<dbReference type="InterPro" id="IPR013783">
    <property type="entry name" value="Ig-like_fold"/>
</dbReference>
<dbReference type="Pfam" id="PF21604">
    <property type="entry name" value="CRLF2_D1"/>
    <property type="match status" value="1"/>
</dbReference>
<evidence type="ECO:0000313" key="10">
    <source>
        <dbReference type="Proteomes" id="UP000515145"/>
    </source>
</evidence>
<evidence type="ECO:0000256" key="3">
    <source>
        <dbReference type="ARBA" id="ARBA00022729"/>
    </source>
</evidence>
<keyword evidence="2 8" id="KW-0812">Transmembrane</keyword>
<sequence>MNTKPQDHTHQQAFTEEEEEEEKRQEMKAEQFPLTGNKTHSHVTHAVIVEHRSRPAPRLESPCVLSATMPTALLLLLWLVSHVWATDHPDGPTVDCLVVHVKYVSCSWNIKGTPEVNYTFSSWFHGYKESLCSTYLSENNVTTGCNQPYRNTSRFLTFYTRLTHGKDIFTREHQLKTKVKLHPPVNVTVQNGSDSNLWFYWNQTIPGCVESEVCYKINDKKCKSYKVSVGKQNYCINLPSSKSRYELQVRSRVDHSCGGSDFWSDWSEPAVWGSNNSTDTNQGTISMSPLTPLLCVGGVLILVLLAVMLLHHERHRIILIPVPKPSLIPRDIEDWFQSSKGFKESFKANYNERACPVREYCYVSQFDSESSNSSTSSVTTNQTDCSTCITGNEPEVSSEEQEQQQQGSV</sequence>
<dbReference type="FunFam" id="2.60.40.10:FF:000754">
    <property type="entry name" value="Cytokine receptor common subunit gamma"/>
    <property type="match status" value="1"/>
</dbReference>
<dbReference type="PANTHER" id="PTHR23037">
    <property type="entry name" value="CYTOKINE RECEPTOR"/>
    <property type="match status" value="1"/>
</dbReference>
<feature type="transmembrane region" description="Helical" evidence="8">
    <location>
        <begin position="290"/>
        <end position="310"/>
    </location>
</feature>
<reference evidence="11" key="1">
    <citation type="submission" date="2025-08" db="UniProtKB">
        <authorList>
            <consortium name="RefSeq"/>
        </authorList>
    </citation>
    <scope>IDENTIFICATION</scope>
</reference>
<keyword evidence="6" id="KW-0675">Receptor</keyword>
<evidence type="ECO:0000256" key="5">
    <source>
        <dbReference type="ARBA" id="ARBA00023136"/>
    </source>
</evidence>
<evidence type="ECO:0000256" key="7">
    <source>
        <dbReference type="SAM" id="MobiDB-lite"/>
    </source>
</evidence>
<dbReference type="SUPFAM" id="SSF49265">
    <property type="entry name" value="Fibronectin type III"/>
    <property type="match status" value="2"/>
</dbReference>
<dbReference type="Gene3D" id="2.60.40.10">
    <property type="entry name" value="Immunoglobulins"/>
    <property type="match status" value="2"/>
</dbReference>
<evidence type="ECO:0000256" key="4">
    <source>
        <dbReference type="ARBA" id="ARBA00022989"/>
    </source>
</evidence>
<feature type="region of interest" description="Disordered" evidence="7">
    <location>
        <begin position="1"/>
        <end position="32"/>
    </location>
</feature>
<dbReference type="OrthoDB" id="8942047at2759"/>
<comment type="subcellular location">
    <subcellularLocation>
        <location evidence="1">Membrane</location>
        <topology evidence="1">Single-pass membrane protein</topology>
    </subcellularLocation>
</comment>
<dbReference type="PANTHER" id="PTHR23037:SF47">
    <property type="entry name" value="INTERLEUKIN 2 RECEPTOR SUBUNIT GAMMA"/>
    <property type="match status" value="1"/>
</dbReference>
<feature type="compositionally biased region" description="Basic and acidic residues" evidence="7">
    <location>
        <begin position="1"/>
        <end position="10"/>
    </location>
</feature>
<feature type="domain" description="Cytokine receptor-like factor 2-like D1" evidence="9">
    <location>
        <begin position="101"/>
        <end position="145"/>
    </location>
</feature>
<keyword evidence="4 8" id="KW-1133">Transmembrane helix</keyword>
<evidence type="ECO:0000256" key="2">
    <source>
        <dbReference type="ARBA" id="ARBA00022692"/>
    </source>
</evidence>
<keyword evidence="10" id="KW-1185">Reference proteome</keyword>